<gene>
    <name evidence="3" type="ORF">DI53_2486</name>
</gene>
<dbReference type="STRING" id="1229276.DI53_2486"/>
<dbReference type="Proteomes" id="UP000031802">
    <property type="component" value="Unassembled WGS sequence"/>
</dbReference>
<comment type="caution">
    <text evidence="3">The sequence shown here is derived from an EMBL/GenBank/DDBJ whole genome shotgun (WGS) entry which is preliminary data.</text>
</comment>
<dbReference type="RefSeq" id="WP_131555260.1">
    <property type="nucleotide sequence ID" value="NZ_JJMU01000042.1"/>
</dbReference>
<evidence type="ECO:0000313" key="3">
    <source>
        <dbReference type="EMBL" id="KGE13746.1"/>
    </source>
</evidence>
<organism evidence="3 4">
    <name type="scientific">Sphingobacterium deserti</name>
    <dbReference type="NCBI Taxonomy" id="1229276"/>
    <lineage>
        <taxon>Bacteria</taxon>
        <taxon>Pseudomonadati</taxon>
        <taxon>Bacteroidota</taxon>
        <taxon>Sphingobacteriia</taxon>
        <taxon>Sphingobacteriales</taxon>
        <taxon>Sphingobacteriaceae</taxon>
        <taxon>Sphingobacterium</taxon>
    </lineage>
</organism>
<feature type="chain" id="PRO_5002124320" description="Secreted protein" evidence="2">
    <location>
        <begin position="22"/>
        <end position="74"/>
    </location>
</feature>
<protein>
    <recommendedName>
        <fullName evidence="5">Secreted protein</fullName>
    </recommendedName>
</protein>
<keyword evidence="2" id="KW-0732">Signal</keyword>
<dbReference type="EMBL" id="JJMU01000042">
    <property type="protein sequence ID" value="KGE13746.1"/>
    <property type="molecule type" value="Genomic_DNA"/>
</dbReference>
<evidence type="ECO:0000313" key="4">
    <source>
        <dbReference type="Proteomes" id="UP000031802"/>
    </source>
</evidence>
<feature type="signal peptide" evidence="2">
    <location>
        <begin position="1"/>
        <end position="21"/>
    </location>
</feature>
<reference evidence="4" key="1">
    <citation type="submission" date="2014-04" db="EMBL/GenBank/DDBJ databases">
        <title>Whole-Genome optical mapping and complete genome sequence of Sphingobacterium deserti sp. nov., a new spaces isolated from desert in the west of China.</title>
        <authorList>
            <person name="Teng C."/>
            <person name="Zhou Z."/>
            <person name="Li X."/>
            <person name="Chen M."/>
            <person name="Lin M."/>
            <person name="Wang L."/>
            <person name="Su S."/>
            <person name="Zhang C."/>
            <person name="Zhang W."/>
        </authorList>
    </citation>
    <scope>NUCLEOTIDE SEQUENCE [LARGE SCALE GENOMIC DNA]</scope>
    <source>
        <strain evidence="4">ACCC05744</strain>
    </source>
</reference>
<dbReference type="PROSITE" id="PS51257">
    <property type="entry name" value="PROKAR_LIPOPROTEIN"/>
    <property type="match status" value="1"/>
</dbReference>
<feature type="compositionally biased region" description="Basic residues" evidence="1">
    <location>
        <begin position="25"/>
        <end position="63"/>
    </location>
</feature>
<sequence length="74" mass="8348">MRRIIGTLLLVVLVVACFSCAAPGHPHRHHPRGHAKKVYRGKPAKRHGPGHHKKKGGKKHRSNGNRDVLFPRKR</sequence>
<evidence type="ECO:0000256" key="1">
    <source>
        <dbReference type="SAM" id="MobiDB-lite"/>
    </source>
</evidence>
<name>A0A0B8T0E8_9SPHI</name>
<dbReference type="AlphaFoldDB" id="A0A0B8T0E8"/>
<feature type="region of interest" description="Disordered" evidence="1">
    <location>
        <begin position="23"/>
        <end position="74"/>
    </location>
</feature>
<proteinExistence type="predicted"/>
<evidence type="ECO:0008006" key="5">
    <source>
        <dbReference type="Google" id="ProtNLM"/>
    </source>
</evidence>
<keyword evidence="4" id="KW-1185">Reference proteome</keyword>
<accession>A0A0B8T0E8</accession>
<reference evidence="3 4" key="2">
    <citation type="journal article" date="2015" name="PLoS ONE">
        <title>Whole-Genome Optical Mapping and Finished Genome Sequence of Sphingobacterium deserti sp. nov., a New Species Isolated from the Western Desert of China.</title>
        <authorList>
            <person name="Teng C."/>
            <person name="Zhou Z."/>
            <person name="Molnar I."/>
            <person name="Li X."/>
            <person name="Tang R."/>
            <person name="Chen M."/>
            <person name="Wang L."/>
            <person name="Su S."/>
            <person name="Zhang W."/>
            <person name="Lin M."/>
        </authorList>
    </citation>
    <scope>NUCLEOTIDE SEQUENCE [LARGE SCALE GENOMIC DNA]</scope>
    <source>
        <strain evidence="4">ACCC05744</strain>
    </source>
</reference>
<evidence type="ECO:0000256" key="2">
    <source>
        <dbReference type="SAM" id="SignalP"/>
    </source>
</evidence>